<keyword evidence="1" id="KW-0472">Membrane</keyword>
<reference evidence="2 3" key="1">
    <citation type="journal article" date="2019" name="Int. J. Syst. Evol. Microbiol.">
        <title>The Global Catalogue of Microorganisms (GCM) 10K type strain sequencing project: providing services to taxonomists for standard genome sequencing and annotation.</title>
        <authorList>
            <consortium name="The Broad Institute Genomics Platform"/>
            <consortium name="The Broad Institute Genome Sequencing Center for Infectious Disease"/>
            <person name="Wu L."/>
            <person name="Ma J."/>
        </authorList>
    </citation>
    <scope>NUCLEOTIDE SEQUENCE [LARGE SCALE GENOMIC DNA]</scope>
    <source>
        <strain evidence="2 3">JCM 3106</strain>
    </source>
</reference>
<protein>
    <submittedName>
        <fullName evidence="2">DUF1772 domain-containing protein</fullName>
    </submittedName>
</protein>
<feature type="transmembrane region" description="Helical" evidence="1">
    <location>
        <begin position="73"/>
        <end position="94"/>
    </location>
</feature>
<evidence type="ECO:0000313" key="3">
    <source>
        <dbReference type="Proteomes" id="UP001499930"/>
    </source>
</evidence>
<dbReference type="InterPro" id="IPR013901">
    <property type="entry name" value="Anthrone_oxy"/>
</dbReference>
<keyword evidence="1" id="KW-1133">Transmembrane helix</keyword>
<dbReference type="Proteomes" id="UP001499930">
    <property type="component" value="Unassembled WGS sequence"/>
</dbReference>
<feature type="transmembrane region" description="Helical" evidence="1">
    <location>
        <begin position="101"/>
        <end position="122"/>
    </location>
</feature>
<dbReference type="Pfam" id="PF08592">
    <property type="entry name" value="Anthrone_oxy"/>
    <property type="match status" value="1"/>
</dbReference>
<sequence>MTTAKVAYPLTTVEVAKMTLFRSVALVGATVTVGLTAGLFYAYACSVMPGLGRADDRTFVTAMQRINVAILNGWFGVCFAGAVPLIALAAVLHLRGDGRPVFPWIVAAFVLYAVMLGITFAVNVPLNNALDAAGDPDRVADLAAVRERFEGAWVRWNVARTVACVAAFSCLAWALVLHGRIGSPAG</sequence>
<dbReference type="EMBL" id="BAAAWD010000014">
    <property type="protein sequence ID" value="GAA3021346.1"/>
    <property type="molecule type" value="Genomic_DNA"/>
</dbReference>
<keyword evidence="3" id="KW-1185">Reference proteome</keyword>
<dbReference type="RefSeq" id="WP_344899852.1">
    <property type="nucleotide sequence ID" value="NZ_BAAAWD010000014.1"/>
</dbReference>
<proteinExistence type="predicted"/>
<evidence type="ECO:0000313" key="2">
    <source>
        <dbReference type="EMBL" id="GAA3021346.1"/>
    </source>
</evidence>
<evidence type="ECO:0000256" key="1">
    <source>
        <dbReference type="SAM" id="Phobius"/>
    </source>
</evidence>
<feature type="transmembrane region" description="Helical" evidence="1">
    <location>
        <begin position="20"/>
        <end position="43"/>
    </location>
</feature>
<feature type="transmembrane region" description="Helical" evidence="1">
    <location>
        <begin position="158"/>
        <end position="177"/>
    </location>
</feature>
<name>A0ABN3Y7W6_9ACTN</name>
<accession>A0ABN3Y7W6</accession>
<keyword evidence="1" id="KW-0812">Transmembrane</keyword>
<gene>
    <name evidence="2" type="ORF">GCM10017559_52580</name>
</gene>
<comment type="caution">
    <text evidence="2">The sequence shown here is derived from an EMBL/GenBank/DDBJ whole genome shotgun (WGS) entry which is preliminary data.</text>
</comment>
<organism evidence="2 3">
    <name type="scientific">Streptosporangium longisporum</name>
    <dbReference type="NCBI Taxonomy" id="46187"/>
    <lineage>
        <taxon>Bacteria</taxon>
        <taxon>Bacillati</taxon>
        <taxon>Actinomycetota</taxon>
        <taxon>Actinomycetes</taxon>
        <taxon>Streptosporangiales</taxon>
        <taxon>Streptosporangiaceae</taxon>
        <taxon>Streptosporangium</taxon>
    </lineage>
</organism>